<reference evidence="3" key="1">
    <citation type="submission" date="2020-03" db="EMBL/GenBank/DDBJ databases">
        <title>A high-quality chromosome-level genome assembly of a woody plant with both climbing and erect habits, Rhamnella rubrinervis.</title>
        <authorList>
            <person name="Lu Z."/>
            <person name="Yang Y."/>
            <person name="Zhu X."/>
            <person name="Sun Y."/>
        </authorList>
    </citation>
    <scope>NUCLEOTIDE SEQUENCE</scope>
    <source>
        <strain evidence="3">BYM</strain>
        <tissue evidence="3">Leaf</tissue>
    </source>
</reference>
<dbReference type="EMBL" id="VOIH02000001">
    <property type="protein sequence ID" value="KAF3455552.1"/>
    <property type="molecule type" value="Genomic_DNA"/>
</dbReference>
<feature type="compositionally biased region" description="Polar residues" evidence="2">
    <location>
        <begin position="34"/>
        <end position="48"/>
    </location>
</feature>
<proteinExistence type="predicted"/>
<sequence>MKRESVEQVLKCLPPGVIQRLQDPPAPPKAGALNTHQVAHSGQASSNRQDGKALQGACSHVGGNNREDQNILLEEGSHQEAKRAAVQSILEEAMDEMREKVTDKVLREKEQPLKKVEEEIQQLKKQLCNIQAAEIWMK</sequence>
<keyword evidence="4" id="KW-1185">Reference proteome</keyword>
<name>A0A8K0HME9_9ROSA</name>
<comment type="caution">
    <text evidence="3">The sequence shown here is derived from an EMBL/GenBank/DDBJ whole genome shotgun (WGS) entry which is preliminary data.</text>
</comment>
<protein>
    <submittedName>
        <fullName evidence="3">Uncharacterized protein</fullName>
    </submittedName>
</protein>
<keyword evidence="1" id="KW-0175">Coiled coil</keyword>
<dbReference type="Proteomes" id="UP000796880">
    <property type="component" value="Unassembled WGS sequence"/>
</dbReference>
<evidence type="ECO:0000313" key="3">
    <source>
        <dbReference type="EMBL" id="KAF3455552.1"/>
    </source>
</evidence>
<dbReference type="AlphaFoldDB" id="A0A8K0HME9"/>
<evidence type="ECO:0000256" key="2">
    <source>
        <dbReference type="SAM" id="MobiDB-lite"/>
    </source>
</evidence>
<evidence type="ECO:0000256" key="1">
    <source>
        <dbReference type="SAM" id="Coils"/>
    </source>
</evidence>
<organism evidence="3 4">
    <name type="scientific">Rhamnella rubrinervis</name>
    <dbReference type="NCBI Taxonomy" id="2594499"/>
    <lineage>
        <taxon>Eukaryota</taxon>
        <taxon>Viridiplantae</taxon>
        <taxon>Streptophyta</taxon>
        <taxon>Embryophyta</taxon>
        <taxon>Tracheophyta</taxon>
        <taxon>Spermatophyta</taxon>
        <taxon>Magnoliopsida</taxon>
        <taxon>eudicotyledons</taxon>
        <taxon>Gunneridae</taxon>
        <taxon>Pentapetalae</taxon>
        <taxon>rosids</taxon>
        <taxon>fabids</taxon>
        <taxon>Rosales</taxon>
        <taxon>Rhamnaceae</taxon>
        <taxon>rhamnoid group</taxon>
        <taxon>Rhamneae</taxon>
        <taxon>Rhamnella</taxon>
    </lineage>
</organism>
<feature type="coiled-coil region" evidence="1">
    <location>
        <begin position="106"/>
        <end position="133"/>
    </location>
</feature>
<gene>
    <name evidence="3" type="ORF">FNV43_RR00183</name>
</gene>
<evidence type="ECO:0000313" key="4">
    <source>
        <dbReference type="Proteomes" id="UP000796880"/>
    </source>
</evidence>
<feature type="region of interest" description="Disordered" evidence="2">
    <location>
        <begin position="17"/>
        <end position="69"/>
    </location>
</feature>
<accession>A0A8K0HME9</accession>